<dbReference type="Proteomes" id="UP000823749">
    <property type="component" value="Chromosome 10"/>
</dbReference>
<evidence type="ECO:0000313" key="1">
    <source>
        <dbReference type="EMBL" id="KAG5529581.1"/>
    </source>
</evidence>
<dbReference type="AlphaFoldDB" id="A0AAV6ILR6"/>
<comment type="caution">
    <text evidence="1">The sequence shown here is derived from an EMBL/GenBank/DDBJ whole genome shotgun (WGS) entry which is preliminary data.</text>
</comment>
<dbReference type="EMBL" id="JACTNZ010000010">
    <property type="protein sequence ID" value="KAG5529581.1"/>
    <property type="molecule type" value="Genomic_DNA"/>
</dbReference>
<proteinExistence type="predicted"/>
<protein>
    <submittedName>
        <fullName evidence="1">Uncharacterized protein</fullName>
    </submittedName>
</protein>
<evidence type="ECO:0000313" key="2">
    <source>
        <dbReference type="Proteomes" id="UP000823749"/>
    </source>
</evidence>
<keyword evidence="2" id="KW-1185">Reference proteome</keyword>
<name>A0AAV6ILR6_9ERIC</name>
<accession>A0AAV6ILR6</accession>
<sequence length="233" mass="23804">MSNHTGKWNYFFDGGGAKGLVEGITVGILGMAGSGGSVTFGSVGGRGGNAASFGKVCGAVGSVSRVVAGNGGSAAGLGMVGIGGRAAGLGTLQQICLLAIRIGDIATNASLLASESQEIEANSEHHSESEQYFKAATSIAEGVSISFAKTYQQQPGKNEASESQEESCGASRECRNNSYWSQSCVSNNDCTVFRRPTVLGRSCTCMPGELAGPAPIPIDEFSLTKLVDANMQC</sequence>
<organism evidence="1 2">
    <name type="scientific">Rhododendron griersonianum</name>
    <dbReference type="NCBI Taxonomy" id="479676"/>
    <lineage>
        <taxon>Eukaryota</taxon>
        <taxon>Viridiplantae</taxon>
        <taxon>Streptophyta</taxon>
        <taxon>Embryophyta</taxon>
        <taxon>Tracheophyta</taxon>
        <taxon>Spermatophyta</taxon>
        <taxon>Magnoliopsida</taxon>
        <taxon>eudicotyledons</taxon>
        <taxon>Gunneridae</taxon>
        <taxon>Pentapetalae</taxon>
        <taxon>asterids</taxon>
        <taxon>Ericales</taxon>
        <taxon>Ericaceae</taxon>
        <taxon>Ericoideae</taxon>
        <taxon>Rhodoreae</taxon>
        <taxon>Rhododendron</taxon>
    </lineage>
</organism>
<gene>
    <name evidence="1" type="ORF">RHGRI_030089</name>
</gene>
<reference evidence="1" key="1">
    <citation type="submission" date="2020-08" db="EMBL/GenBank/DDBJ databases">
        <title>Plant Genome Project.</title>
        <authorList>
            <person name="Zhang R.-G."/>
        </authorList>
    </citation>
    <scope>NUCLEOTIDE SEQUENCE</scope>
    <source>
        <strain evidence="1">WSP0</strain>
        <tissue evidence="1">Leaf</tissue>
    </source>
</reference>